<dbReference type="Proteomes" id="UP000259030">
    <property type="component" value="Plasmid pDFI1"/>
</dbReference>
<reference evidence="1 2" key="1">
    <citation type="submission" date="2017-05" db="EMBL/GenBank/DDBJ databases">
        <title>The complete genome sequence of Deinococcus ficus isolated from the rhizosphere of the Ficus religiosa L. in Taiwan.</title>
        <authorList>
            <person name="Wu K.-M."/>
            <person name="Liao T.-L."/>
            <person name="Liu Y.-M."/>
            <person name="Young C.-C."/>
            <person name="Tsai S.-F."/>
        </authorList>
    </citation>
    <scope>NUCLEOTIDE SEQUENCE [LARGE SCALE GENOMIC DNA]</scope>
    <source>
        <strain evidence="1 2">CC-FR2-10</strain>
        <plasmid evidence="2">pdfi1</plasmid>
    </source>
</reference>
<dbReference type="KEGG" id="dfc:DFI_16350"/>
<dbReference type="RefSeq" id="WP_027463837.1">
    <property type="nucleotide sequence ID" value="NZ_CP021082.1"/>
</dbReference>
<dbReference type="EMBL" id="CP021082">
    <property type="protein sequence ID" value="ASN82727.1"/>
    <property type="molecule type" value="Genomic_DNA"/>
</dbReference>
<name>A0A221T1F2_9DEIO</name>
<keyword evidence="1" id="KW-0614">Plasmid</keyword>
<evidence type="ECO:0000313" key="2">
    <source>
        <dbReference type="Proteomes" id="UP000259030"/>
    </source>
</evidence>
<geneLocation type="plasmid" evidence="2">
    <name>pdfi1</name>
</geneLocation>
<proteinExistence type="predicted"/>
<sequence length="92" mass="9781">MTEPAWTTSDLAALLAELQALTAEAAVADPVARTRALLSLPHVCAEVLHATHGRDFRAFVVTGDDIPAFSRLFHALYPVTPLPAGMGDRAES</sequence>
<keyword evidence="2" id="KW-1185">Reference proteome</keyword>
<evidence type="ECO:0000313" key="1">
    <source>
        <dbReference type="EMBL" id="ASN82727.1"/>
    </source>
</evidence>
<accession>A0A221T1F2</accession>
<gene>
    <name evidence="1" type="ORF">DFI_16350</name>
</gene>
<organism evidence="1 2">
    <name type="scientific">Deinococcus ficus</name>
    <dbReference type="NCBI Taxonomy" id="317577"/>
    <lineage>
        <taxon>Bacteria</taxon>
        <taxon>Thermotogati</taxon>
        <taxon>Deinococcota</taxon>
        <taxon>Deinococci</taxon>
        <taxon>Deinococcales</taxon>
        <taxon>Deinococcaceae</taxon>
        <taxon>Deinococcus</taxon>
    </lineage>
</organism>
<protein>
    <submittedName>
        <fullName evidence="1">Uncharacterized protein</fullName>
    </submittedName>
</protein>
<dbReference type="AlphaFoldDB" id="A0A221T1F2"/>